<dbReference type="InterPro" id="IPR002182">
    <property type="entry name" value="NB-ARC"/>
</dbReference>
<reference evidence="3 4" key="1">
    <citation type="submission" date="2016-10" db="EMBL/GenBank/DDBJ databases">
        <authorList>
            <person name="de Groot N.N."/>
        </authorList>
    </citation>
    <scope>NUCLEOTIDE SEQUENCE [LARGE SCALE GENOMIC DNA]</scope>
    <source>
        <strain evidence="3 4">CGMCC 4.5598</strain>
    </source>
</reference>
<keyword evidence="4" id="KW-1185">Reference proteome</keyword>
<dbReference type="STRING" id="568860.SAMN05421811_107142"/>
<dbReference type="PANTHER" id="PTHR47691:SF3">
    <property type="entry name" value="HTH-TYPE TRANSCRIPTIONAL REGULATOR RV0890C-RELATED"/>
    <property type="match status" value="1"/>
</dbReference>
<dbReference type="SUPFAM" id="SSF48452">
    <property type="entry name" value="TPR-like"/>
    <property type="match status" value="1"/>
</dbReference>
<dbReference type="Proteomes" id="UP000199361">
    <property type="component" value="Unassembled WGS sequence"/>
</dbReference>
<evidence type="ECO:0000313" key="3">
    <source>
        <dbReference type="EMBL" id="SEU19663.1"/>
    </source>
</evidence>
<feature type="domain" description="NB-ARC" evidence="2">
    <location>
        <begin position="37"/>
        <end position="150"/>
    </location>
</feature>
<name>A0A1I0K8W6_9ACTN</name>
<dbReference type="PRINTS" id="PR00364">
    <property type="entry name" value="DISEASERSIST"/>
</dbReference>
<dbReference type="PANTHER" id="PTHR47691">
    <property type="entry name" value="REGULATOR-RELATED"/>
    <property type="match status" value="1"/>
</dbReference>
<dbReference type="InterPro" id="IPR027417">
    <property type="entry name" value="P-loop_NTPase"/>
</dbReference>
<proteinExistence type="predicted"/>
<protein>
    <submittedName>
        <fullName evidence="3">Predicted ATPase</fullName>
    </submittedName>
</protein>
<feature type="region of interest" description="Disordered" evidence="1">
    <location>
        <begin position="252"/>
        <end position="271"/>
    </location>
</feature>
<dbReference type="InterPro" id="IPR011990">
    <property type="entry name" value="TPR-like_helical_dom_sf"/>
</dbReference>
<dbReference type="EMBL" id="FOHX01000007">
    <property type="protein sequence ID" value="SEU19663.1"/>
    <property type="molecule type" value="Genomic_DNA"/>
</dbReference>
<gene>
    <name evidence="3" type="ORF">SAMN05421811_107142</name>
</gene>
<dbReference type="Gene3D" id="3.40.50.300">
    <property type="entry name" value="P-loop containing nucleotide triphosphate hydrolases"/>
    <property type="match status" value="1"/>
</dbReference>
<evidence type="ECO:0000313" key="4">
    <source>
        <dbReference type="Proteomes" id="UP000199361"/>
    </source>
</evidence>
<dbReference type="Gene3D" id="1.25.40.10">
    <property type="entry name" value="Tetratricopeptide repeat domain"/>
    <property type="match status" value="1"/>
</dbReference>
<organism evidence="3 4">
    <name type="scientific">Nonomuraea wenchangensis</name>
    <dbReference type="NCBI Taxonomy" id="568860"/>
    <lineage>
        <taxon>Bacteria</taxon>
        <taxon>Bacillati</taxon>
        <taxon>Actinomycetota</taxon>
        <taxon>Actinomycetes</taxon>
        <taxon>Streptosporangiales</taxon>
        <taxon>Streptosporangiaceae</taxon>
        <taxon>Nonomuraea</taxon>
    </lineage>
</organism>
<dbReference type="OrthoDB" id="499349at2"/>
<evidence type="ECO:0000259" key="2">
    <source>
        <dbReference type="Pfam" id="PF00931"/>
    </source>
</evidence>
<feature type="compositionally biased region" description="Gly residues" evidence="1">
    <location>
        <begin position="253"/>
        <end position="270"/>
    </location>
</feature>
<dbReference type="Pfam" id="PF00931">
    <property type="entry name" value="NB-ARC"/>
    <property type="match status" value="1"/>
</dbReference>
<dbReference type="AlphaFoldDB" id="A0A1I0K8W6"/>
<sequence>MRPGYGKLRQVGNLPPELTSLVGRRAELTLVRQACARSPLVTLTGVGGVGKTRLALRAAADLESGHADGAWFVELSALDQGILLPHTIAEALPVADRSTRAMTEVLAEYLAGRRLLLVLDTCEHLADSVAAIVRTLLDAAPGLTVLATSRRPLGLPEEQVLVIEPLPVPEPGGGGPQDAVLLLAERTAAAVPGFAVTDANRADVVRLCRRLEGLPLAIELAAARLRELPVSELCDLLEDRFAALEYSEPAGGEQAGAGGGAAAGPGGGGAPPWHRALRTAIGWSHQLCAPGERLLWARASVFSGSFDDEAVTRICADDLLSAGDVPALLDALVAKSVLTWAPTGGGERYRMLDTIREYGALWLRDLGEQEHLRARHRDFYLSLARRGDAAWFGPDQISWNDRTTAEHDNLRAALEHSLAEPGDHAAVELAAALWFFWYPCGLLKEGQHYLERALRLDVTPSRMRNRALWVCALTRVVQGDAAGGLAWATECDEAAGLLGDGEAAVAARAMIMAAAVLRGDLGLATALAEAMLAVHRPEEGLTLPALLAWLTLSHVHVSAGRPEDALRTLEEMSAACDRHGERWMRAYADLFRGMAELELGHADRAQEHARVALGVKHRLHDNLGVALALDVLSRAAAASGQGEHAARLLGMGRRLWREIGQAQLGISPWVAARDVAERQARAAVGEDAFRAAYLAGSGTSLDAGVVYALSPAPRS</sequence>
<accession>A0A1I0K8W6</accession>
<dbReference type="GO" id="GO:0043531">
    <property type="term" value="F:ADP binding"/>
    <property type="evidence" value="ECO:0007669"/>
    <property type="project" value="InterPro"/>
</dbReference>
<dbReference type="RefSeq" id="WP_091084467.1">
    <property type="nucleotide sequence ID" value="NZ_FOHX01000007.1"/>
</dbReference>
<evidence type="ECO:0000256" key="1">
    <source>
        <dbReference type="SAM" id="MobiDB-lite"/>
    </source>
</evidence>
<dbReference type="SUPFAM" id="SSF52540">
    <property type="entry name" value="P-loop containing nucleoside triphosphate hydrolases"/>
    <property type="match status" value="1"/>
</dbReference>